<accession>A0AAE1Y7P9</accession>
<dbReference type="Proteomes" id="UP001293254">
    <property type="component" value="Unassembled WGS sequence"/>
</dbReference>
<proteinExistence type="predicted"/>
<keyword evidence="2" id="KW-1185">Reference proteome</keyword>
<evidence type="ECO:0000313" key="2">
    <source>
        <dbReference type="Proteomes" id="UP001293254"/>
    </source>
</evidence>
<sequence length="180" mass="19850">MSSEPSSLRRLRLSMWSIPSSSAMTVRLGPRFPKTESTPLACRPLRRGPLFRPRALAMNCTGTETHVFSEAGRIPGSPSRPCWSYWLNACSSPLPPSLLTTFFCWCTPPRPWAVSGMKDSESVISASPLTSPLQNPILEISGPWPTAPVQSLARFYPHSQPRCVRSRQVCTASKRPRPAG</sequence>
<reference evidence="1" key="1">
    <citation type="submission" date="2020-06" db="EMBL/GenBank/DDBJ databases">
        <authorList>
            <person name="Li T."/>
            <person name="Hu X."/>
            <person name="Zhang T."/>
            <person name="Song X."/>
            <person name="Zhang H."/>
            <person name="Dai N."/>
            <person name="Sheng W."/>
            <person name="Hou X."/>
            <person name="Wei L."/>
        </authorList>
    </citation>
    <scope>NUCLEOTIDE SEQUENCE</scope>
    <source>
        <strain evidence="1">3651</strain>
        <tissue evidence="1">Leaf</tissue>
    </source>
</reference>
<name>A0AAE1Y7P9_9LAMI</name>
<dbReference type="AlphaFoldDB" id="A0AAE1Y7P9"/>
<dbReference type="EMBL" id="JACGWO010000006">
    <property type="protein sequence ID" value="KAK4425215.1"/>
    <property type="molecule type" value="Genomic_DNA"/>
</dbReference>
<evidence type="ECO:0000313" key="1">
    <source>
        <dbReference type="EMBL" id="KAK4425215.1"/>
    </source>
</evidence>
<protein>
    <submittedName>
        <fullName evidence="1">Uncharacterized protein</fullName>
    </submittedName>
</protein>
<organism evidence="1 2">
    <name type="scientific">Sesamum alatum</name>
    <dbReference type="NCBI Taxonomy" id="300844"/>
    <lineage>
        <taxon>Eukaryota</taxon>
        <taxon>Viridiplantae</taxon>
        <taxon>Streptophyta</taxon>
        <taxon>Embryophyta</taxon>
        <taxon>Tracheophyta</taxon>
        <taxon>Spermatophyta</taxon>
        <taxon>Magnoliopsida</taxon>
        <taxon>eudicotyledons</taxon>
        <taxon>Gunneridae</taxon>
        <taxon>Pentapetalae</taxon>
        <taxon>asterids</taxon>
        <taxon>lamiids</taxon>
        <taxon>Lamiales</taxon>
        <taxon>Pedaliaceae</taxon>
        <taxon>Sesamum</taxon>
    </lineage>
</organism>
<comment type="caution">
    <text evidence="1">The sequence shown here is derived from an EMBL/GenBank/DDBJ whole genome shotgun (WGS) entry which is preliminary data.</text>
</comment>
<reference evidence="1" key="2">
    <citation type="journal article" date="2024" name="Plant">
        <title>Genomic evolution and insights into agronomic trait innovations of Sesamum species.</title>
        <authorList>
            <person name="Miao H."/>
            <person name="Wang L."/>
            <person name="Qu L."/>
            <person name="Liu H."/>
            <person name="Sun Y."/>
            <person name="Le M."/>
            <person name="Wang Q."/>
            <person name="Wei S."/>
            <person name="Zheng Y."/>
            <person name="Lin W."/>
            <person name="Duan Y."/>
            <person name="Cao H."/>
            <person name="Xiong S."/>
            <person name="Wang X."/>
            <person name="Wei L."/>
            <person name="Li C."/>
            <person name="Ma Q."/>
            <person name="Ju M."/>
            <person name="Zhao R."/>
            <person name="Li G."/>
            <person name="Mu C."/>
            <person name="Tian Q."/>
            <person name="Mei H."/>
            <person name="Zhang T."/>
            <person name="Gao T."/>
            <person name="Zhang H."/>
        </authorList>
    </citation>
    <scope>NUCLEOTIDE SEQUENCE</scope>
    <source>
        <strain evidence="1">3651</strain>
    </source>
</reference>
<gene>
    <name evidence="1" type="ORF">Salat_1715400</name>
</gene>